<accession>A0A7J7FCV6</accession>
<keyword evidence="1" id="KW-1015">Disulfide bond</keyword>
<evidence type="ECO:0000313" key="3">
    <source>
        <dbReference type="EMBL" id="KAF5925791.1"/>
    </source>
</evidence>
<evidence type="ECO:0000256" key="1">
    <source>
        <dbReference type="ARBA" id="ARBA00023157"/>
    </source>
</evidence>
<sequence>MPNTLWEVDLEVQNEQKCRDLFKNYYSIQLCGDSGGPLMCNNVAQGIVSLGKETGKPPYVFTRISSFLPWVKRIILQTKGTRLSRPQH</sequence>
<dbReference type="GO" id="GO:0006508">
    <property type="term" value="P:proteolysis"/>
    <property type="evidence" value="ECO:0007669"/>
    <property type="project" value="InterPro"/>
</dbReference>
<dbReference type="SUPFAM" id="SSF50494">
    <property type="entry name" value="Trypsin-like serine proteases"/>
    <property type="match status" value="1"/>
</dbReference>
<dbReference type="InterPro" id="IPR009003">
    <property type="entry name" value="Peptidase_S1_PA"/>
</dbReference>
<dbReference type="AlphaFoldDB" id="A0A7J7FCV6"/>
<dbReference type="Proteomes" id="UP000551758">
    <property type="component" value="Unassembled WGS sequence"/>
</dbReference>
<organism evidence="3 4">
    <name type="scientific">Diceros bicornis minor</name>
    <name type="common">South-central black rhinoceros</name>
    <dbReference type="NCBI Taxonomy" id="77932"/>
    <lineage>
        <taxon>Eukaryota</taxon>
        <taxon>Metazoa</taxon>
        <taxon>Chordata</taxon>
        <taxon>Craniata</taxon>
        <taxon>Vertebrata</taxon>
        <taxon>Euteleostomi</taxon>
        <taxon>Mammalia</taxon>
        <taxon>Eutheria</taxon>
        <taxon>Laurasiatheria</taxon>
        <taxon>Perissodactyla</taxon>
        <taxon>Rhinocerotidae</taxon>
        <taxon>Diceros</taxon>
    </lineage>
</organism>
<protein>
    <recommendedName>
        <fullName evidence="2">Peptidase S1 domain-containing protein</fullName>
    </recommendedName>
</protein>
<reference evidence="3 4" key="1">
    <citation type="journal article" date="2020" name="Mol. Biol. Evol.">
        <title>Interspecific Gene Flow and the Evolution of Specialization in Black and White Rhinoceros.</title>
        <authorList>
            <person name="Moodley Y."/>
            <person name="Westbury M.V."/>
            <person name="Russo I.M."/>
            <person name="Gopalakrishnan S."/>
            <person name="Rakotoarivelo A."/>
            <person name="Olsen R.A."/>
            <person name="Prost S."/>
            <person name="Tunstall T."/>
            <person name="Ryder O.A."/>
            <person name="Dalen L."/>
            <person name="Bruford M.W."/>
        </authorList>
    </citation>
    <scope>NUCLEOTIDE SEQUENCE [LARGE SCALE GENOMIC DNA]</scope>
    <source>
        <strain evidence="3">SBR-YM</strain>
        <tissue evidence="3">Skin</tissue>
    </source>
</reference>
<dbReference type="InterPro" id="IPR001254">
    <property type="entry name" value="Trypsin_dom"/>
</dbReference>
<dbReference type="InterPro" id="IPR043504">
    <property type="entry name" value="Peptidase_S1_PA_chymotrypsin"/>
</dbReference>
<dbReference type="Gene3D" id="2.40.10.10">
    <property type="entry name" value="Trypsin-like serine proteases"/>
    <property type="match status" value="1"/>
</dbReference>
<feature type="domain" description="Peptidase S1" evidence="2">
    <location>
        <begin position="2"/>
        <end position="71"/>
    </location>
</feature>
<gene>
    <name evidence="3" type="ORF">HPG69_002242</name>
</gene>
<comment type="caution">
    <text evidence="3">The sequence shown here is derived from an EMBL/GenBank/DDBJ whole genome shotgun (WGS) entry which is preliminary data.</text>
</comment>
<evidence type="ECO:0000313" key="4">
    <source>
        <dbReference type="Proteomes" id="UP000551758"/>
    </source>
</evidence>
<dbReference type="GO" id="GO:0005737">
    <property type="term" value="C:cytoplasm"/>
    <property type="evidence" value="ECO:0007669"/>
    <property type="project" value="TreeGrafter"/>
</dbReference>
<keyword evidence="4" id="KW-1185">Reference proteome</keyword>
<dbReference type="GO" id="GO:0004252">
    <property type="term" value="F:serine-type endopeptidase activity"/>
    <property type="evidence" value="ECO:0007669"/>
    <property type="project" value="InterPro"/>
</dbReference>
<evidence type="ECO:0000259" key="2">
    <source>
        <dbReference type="Pfam" id="PF00089"/>
    </source>
</evidence>
<proteinExistence type="predicted"/>
<name>A0A7J7FCV6_DICBM</name>
<dbReference type="PANTHER" id="PTHR24271">
    <property type="entry name" value="KALLIKREIN-RELATED"/>
    <property type="match status" value="1"/>
</dbReference>
<dbReference type="PANTHER" id="PTHR24271:SF22">
    <property type="entry name" value="MAST CELL PROTEASE 8"/>
    <property type="match status" value="1"/>
</dbReference>
<dbReference type="Pfam" id="PF00089">
    <property type="entry name" value="Trypsin"/>
    <property type="match status" value="1"/>
</dbReference>
<dbReference type="EMBL" id="JACDTQ010000812">
    <property type="protein sequence ID" value="KAF5925791.1"/>
    <property type="molecule type" value="Genomic_DNA"/>
</dbReference>